<gene>
    <name evidence="2" type="ORF">F0L68_29205</name>
</gene>
<feature type="compositionally biased region" description="Polar residues" evidence="1">
    <location>
        <begin position="25"/>
        <end position="42"/>
    </location>
</feature>
<dbReference type="EMBL" id="VUOB01000059">
    <property type="protein sequence ID" value="KAA2254863.1"/>
    <property type="molecule type" value="Genomic_DNA"/>
</dbReference>
<dbReference type="Proteomes" id="UP000323454">
    <property type="component" value="Unassembled WGS sequence"/>
</dbReference>
<feature type="region of interest" description="Disordered" evidence="1">
    <location>
        <begin position="1"/>
        <end position="48"/>
    </location>
</feature>
<evidence type="ECO:0000313" key="2">
    <source>
        <dbReference type="EMBL" id="KAA2254863.1"/>
    </source>
</evidence>
<dbReference type="OrthoDB" id="3655233at2"/>
<feature type="compositionally biased region" description="Low complexity" evidence="1">
    <location>
        <begin position="7"/>
        <end position="18"/>
    </location>
</feature>
<proteinExistence type="predicted"/>
<dbReference type="AlphaFoldDB" id="A0A5B2WSA1"/>
<protein>
    <submittedName>
        <fullName evidence="2">Uncharacterized protein</fullName>
    </submittedName>
</protein>
<keyword evidence="3" id="KW-1185">Reference proteome</keyword>
<accession>A0A5B2WSA1</accession>
<organism evidence="2 3">
    <name type="scientific">Solihabitans fulvus</name>
    <dbReference type="NCBI Taxonomy" id="1892852"/>
    <lineage>
        <taxon>Bacteria</taxon>
        <taxon>Bacillati</taxon>
        <taxon>Actinomycetota</taxon>
        <taxon>Actinomycetes</taxon>
        <taxon>Pseudonocardiales</taxon>
        <taxon>Pseudonocardiaceae</taxon>
        <taxon>Solihabitans</taxon>
    </lineage>
</organism>
<reference evidence="2 3" key="1">
    <citation type="submission" date="2019-09" db="EMBL/GenBank/DDBJ databases">
        <title>Goodfellowia gen. nov., a new genus of the Pseudonocardineae related to Actinoalloteichus, containing Goodfellowia coeruleoviolacea gen. nov., comb. nov. gen. nov., comb. nov.</title>
        <authorList>
            <person name="Labeda D."/>
        </authorList>
    </citation>
    <scope>NUCLEOTIDE SEQUENCE [LARGE SCALE GENOMIC DNA]</scope>
    <source>
        <strain evidence="2 3">AN110305</strain>
    </source>
</reference>
<evidence type="ECO:0000256" key="1">
    <source>
        <dbReference type="SAM" id="MobiDB-lite"/>
    </source>
</evidence>
<comment type="caution">
    <text evidence="2">The sequence shown here is derived from an EMBL/GenBank/DDBJ whole genome shotgun (WGS) entry which is preliminary data.</text>
</comment>
<name>A0A5B2WSA1_9PSEU</name>
<dbReference type="RefSeq" id="WP_149853051.1">
    <property type="nucleotide sequence ID" value="NZ_VUOB01000059.1"/>
</dbReference>
<reference evidence="2 3" key="2">
    <citation type="submission" date="2019-09" db="EMBL/GenBank/DDBJ databases">
        <authorList>
            <person name="Jin C."/>
        </authorList>
    </citation>
    <scope>NUCLEOTIDE SEQUENCE [LARGE SCALE GENOMIC DNA]</scope>
    <source>
        <strain evidence="2 3">AN110305</strain>
    </source>
</reference>
<sequence length="755" mass="83405">MSGDDATGSTGPSLPSTTAEGGGESNPTTEKSTSGVLDSGTTKPPEPDEQKIYQQVRQNLDPAVSIHEGHWRDTVVGDQFNVFAGRGLPLLPGPVRAEVLEWIRERYAPVAGYDRMRETLAERRLVVLCGLPESGRATTALHLLDWSAAGKVSRLDSDEDLKSVQEKDFEREHGYLAELADTDAAPALAEKHLDRLSDLLRRRDSFCVLLSADGSQRELLGGYAVDCPPPEPDTLLARHVRAAVRDEEDDGLAERLLDLAAAPDVKAALGPAPVPRELIRLAGLLVDYGRGSITLEDVRDGCAQSVPRQVSVWFSGLREVGRGASADRALRLAGFRIALAFLNNSPVHLVREAGESLGEELMKTISPRRTPGRTLSADDADGGLLASRARIVDGGVSVGEASMPVEMIEFADDRFPQAVLAHVWLSHHNMREPLIRWIRQQSRHPSLMVWMRVALAAGLLCSLDFPYALNTLIEHEASALGKKKAKGQPRIAALMLDQAARDDRVRPVILELLRAWRRHGSEAKRRTVAGTLGYELGLESPDTTLEELRILGSTWELDRISSPERHLLLVWQCRRSLARLFCFGAAGTVLDHLLAWENAGRRSLRELVHGTILELCQLYVYHLWNNGTFAAAADRERLTLPSRRRHWPVLLALQDQDSTTTRPIASLLMSALRSSGSGGIEDVLGDWTRVGERDPECLDALCRFLSNLVENAGDRQRLHHIVNRIRRHWAEPLREEVAARLEMAIDGNPYQEQAS</sequence>
<evidence type="ECO:0000313" key="3">
    <source>
        <dbReference type="Proteomes" id="UP000323454"/>
    </source>
</evidence>